<dbReference type="EMBL" id="OU895880">
    <property type="protein sequence ID" value="CAG9811161.1"/>
    <property type="molecule type" value="Genomic_DNA"/>
</dbReference>
<keyword evidence="1" id="KW-0175">Coiled coil</keyword>
<dbReference type="OrthoDB" id="7786196at2759"/>
<proteinExistence type="predicted"/>
<accession>A0A9N9S9D1</accession>
<dbReference type="SUPFAM" id="SSF52058">
    <property type="entry name" value="L domain-like"/>
    <property type="match status" value="1"/>
</dbReference>
<feature type="domain" description="BTB" evidence="2">
    <location>
        <begin position="323"/>
        <end position="387"/>
    </location>
</feature>
<keyword evidence="4" id="KW-1185">Reference proteome</keyword>
<dbReference type="InterPro" id="IPR011333">
    <property type="entry name" value="SKP1/BTB/POZ_sf"/>
</dbReference>
<dbReference type="PROSITE" id="PS50097">
    <property type="entry name" value="BTB"/>
    <property type="match status" value="1"/>
</dbReference>
<dbReference type="Proteomes" id="UP001153620">
    <property type="component" value="Chromosome 4"/>
</dbReference>
<dbReference type="SMART" id="SM00225">
    <property type="entry name" value="BTB"/>
    <property type="match status" value="1"/>
</dbReference>
<dbReference type="AlphaFoldDB" id="A0A9N9S9D1"/>
<protein>
    <recommendedName>
        <fullName evidence="2">BTB domain-containing protein</fullName>
    </recommendedName>
</protein>
<dbReference type="PANTHER" id="PTHR24413">
    <property type="entry name" value="SPECKLE-TYPE POZ PROTEIN"/>
    <property type="match status" value="1"/>
</dbReference>
<dbReference type="Pfam" id="PF00651">
    <property type="entry name" value="BTB"/>
    <property type="match status" value="1"/>
</dbReference>
<evidence type="ECO:0000256" key="1">
    <source>
        <dbReference type="SAM" id="Coils"/>
    </source>
</evidence>
<dbReference type="SUPFAM" id="SSF54695">
    <property type="entry name" value="POZ domain"/>
    <property type="match status" value="1"/>
</dbReference>
<dbReference type="Pfam" id="PF13855">
    <property type="entry name" value="LRR_8"/>
    <property type="match status" value="1"/>
</dbReference>
<evidence type="ECO:0000259" key="2">
    <source>
        <dbReference type="PROSITE" id="PS50097"/>
    </source>
</evidence>
<reference evidence="3" key="1">
    <citation type="submission" date="2022-01" db="EMBL/GenBank/DDBJ databases">
        <authorList>
            <person name="King R."/>
        </authorList>
    </citation>
    <scope>NUCLEOTIDE SEQUENCE</scope>
</reference>
<dbReference type="CDD" id="cd18186">
    <property type="entry name" value="BTB_POZ_ZBTB_KLHL-like"/>
    <property type="match status" value="1"/>
</dbReference>
<evidence type="ECO:0000313" key="3">
    <source>
        <dbReference type="EMBL" id="CAG9811161.1"/>
    </source>
</evidence>
<evidence type="ECO:0000313" key="4">
    <source>
        <dbReference type="Proteomes" id="UP001153620"/>
    </source>
</evidence>
<sequence>MEVHCTFDSTKDYICTVTNCQISNGVQLKFSGDHNDPKTDDDVVGIKFVDCYITKVPQGLTKRFPNLNSLTINKTNLKSLTKFDLAEYKNFKEFDFSNNQIEFLPGDLFEGFKNCEKISFNGNKLTLVEPNILDGLTNLKVVNLIGETAYGSLNLPAAASNWDPNLKDIKLAILNNLMENDDQIVKDYIINLQLKIQTIKQIDRHEIDELTEKNQSLEQANNILKCGNRLLSESKENLLKEVEQLKANVEQLTVTEEILRQKIKDLKQELVESNECSETVKKLCEVVEQEFEDYKKNIHDKSDTDDYFSTSIKSFIQKDEIFKDFRVQISDQEFAVHKILLAARSPTLAEVLRKNSDVQNLNLVDISVEIFEKILKFLYNDELPGADWTDFLGLFSAAGRLQIQELKDYAAQKVIKIVGSENALEVLNLSNKYEHDGLMQKAFQEIKKKYPESKFKDELISSREKVEKFIEFLKKIEEAEKGIESFA</sequence>
<dbReference type="Gene3D" id="3.30.710.10">
    <property type="entry name" value="Potassium Channel Kv1.1, Chain A"/>
    <property type="match status" value="1"/>
</dbReference>
<dbReference type="InterPro" id="IPR000210">
    <property type="entry name" value="BTB/POZ_dom"/>
</dbReference>
<dbReference type="InterPro" id="IPR001611">
    <property type="entry name" value="Leu-rich_rpt"/>
</dbReference>
<dbReference type="InterPro" id="IPR032675">
    <property type="entry name" value="LRR_dom_sf"/>
</dbReference>
<name>A0A9N9S9D1_9DIPT</name>
<gene>
    <name evidence="3" type="ORF">CHIRRI_LOCUS13970</name>
</gene>
<organism evidence="3 4">
    <name type="scientific">Chironomus riparius</name>
    <dbReference type="NCBI Taxonomy" id="315576"/>
    <lineage>
        <taxon>Eukaryota</taxon>
        <taxon>Metazoa</taxon>
        <taxon>Ecdysozoa</taxon>
        <taxon>Arthropoda</taxon>
        <taxon>Hexapoda</taxon>
        <taxon>Insecta</taxon>
        <taxon>Pterygota</taxon>
        <taxon>Neoptera</taxon>
        <taxon>Endopterygota</taxon>
        <taxon>Diptera</taxon>
        <taxon>Nematocera</taxon>
        <taxon>Chironomoidea</taxon>
        <taxon>Chironomidae</taxon>
        <taxon>Chironominae</taxon>
        <taxon>Chironomus</taxon>
    </lineage>
</organism>
<reference evidence="3" key="2">
    <citation type="submission" date="2022-10" db="EMBL/GenBank/DDBJ databases">
        <authorList>
            <consortium name="ENA_rothamsted_submissions"/>
            <consortium name="culmorum"/>
            <person name="King R."/>
        </authorList>
    </citation>
    <scope>NUCLEOTIDE SEQUENCE</scope>
</reference>
<dbReference type="Gene3D" id="3.80.10.10">
    <property type="entry name" value="Ribonuclease Inhibitor"/>
    <property type="match status" value="1"/>
</dbReference>
<feature type="coiled-coil region" evidence="1">
    <location>
        <begin position="200"/>
        <end position="276"/>
    </location>
</feature>